<comment type="similarity">
    <text evidence="2">Belongs to the TMEM45 family.</text>
</comment>
<name>A0A6U7TPU7_9EUGL</name>
<feature type="transmembrane region" description="Helical" evidence="6">
    <location>
        <begin position="20"/>
        <end position="40"/>
    </location>
</feature>
<proteinExistence type="inferred from homology"/>
<feature type="transmembrane region" description="Helical" evidence="6">
    <location>
        <begin position="136"/>
        <end position="156"/>
    </location>
</feature>
<gene>
    <name evidence="7" type="ORF">EGYM00392_LOCUS5470</name>
    <name evidence="8" type="ORF">EGYM00392_LOCUS5471</name>
</gene>
<evidence type="ECO:0000256" key="2">
    <source>
        <dbReference type="ARBA" id="ARBA00006948"/>
    </source>
</evidence>
<feature type="transmembrane region" description="Helical" evidence="6">
    <location>
        <begin position="111"/>
        <end position="129"/>
    </location>
</feature>
<dbReference type="InterPro" id="IPR006904">
    <property type="entry name" value="DUF716"/>
</dbReference>
<dbReference type="InterPro" id="IPR042127">
    <property type="entry name" value="TMEM45"/>
</dbReference>
<evidence type="ECO:0008006" key="9">
    <source>
        <dbReference type="Google" id="ProtNLM"/>
    </source>
</evidence>
<comment type="subcellular location">
    <subcellularLocation>
        <location evidence="1">Membrane</location>
        <topology evidence="1">Multi-pass membrane protein</topology>
    </subcellularLocation>
</comment>
<evidence type="ECO:0000256" key="6">
    <source>
        <dbReference type="SAM" id="Phobius"/>
    </source>
</evidence>
<reference evidence="7" key="1">
    <citation type="submission" date="2021-01" db="EMBL/GenBank/DDBJ databases">
        <authorList>
            <person name="Corre E."/>
            <person name="Pelletier E."/>
            <person name="Niang G."/>
            <person name="Scheremetjew M."/>
            <person name="Finn R."/>
            <person name="Kale V."/>
            <person name="Holt S."/>
            <person name="Cochrane G."/>
            <person name="Meng A."/>
            <person name="Brown T."/>
            <person name="Cohen L."/>
        </authorList>
    </citation>
    <scope>NUCLEOTIDE SEQUENCE</scope>
    <source>
        <strain evidence="7">NIES-381</strain>
    </source>
</reference>
<keyword evidence="3 6" id="KW-0812">Transmembrane</keyword>
<feature type="transmembrane region" description="Helical" evidence="6">
    <location>
        <begin position="168"/>
        <end position="187"/>
    </location>
</feature>
<dbReference type="Pfam" id="PF04819">
    <property type="entry name" value="DUF716"/>
    <property type="match status" value="1"/>
</dbReference>
<accession>A0A6U7TPU7</accession>
<dbReference type="PANTHER" id="PTHR16007:SF15">
    <property type="entry name" value="TRANSMEMBRANE PROTEIN 45B"/>
    <property type="match status" value="1"/>
</dbReference>
<dbReference type="EMBL" id="HBGA01014258">
    <property type="protein sequence ID" value="CAD8994416.1"/>
    <property type="molecule type" value="Transcribed_RNA"/>
</dbReference>
<evidence type="ECO:0000313" key="8">
    <source>
        <dbReference type="EMBL" id="CAD8994416.1"/>
    </source>
</evidence>
<keyword evidence="4 6" id="KW-1133">Transmembrane helix</keyword>
<evidence type="ECO:0000256" key="4">
    <source>
        <dbReference type="ARBA" id="ARBA00022989"/>
    </source>
</evidence>
<feature type="transmembrane region" description="Helical" evidence="6">
    <location>
        <begin position="73"/>
        <end position="91"/>
    </location>
</feature>
<protein>
    <recommendedName>
        <fullName evidence="9">Transmembrane protein 45B</fullName>
    </recommendedName>
</protein>
<evidence type="ECO:0000313" key="7">
    <source>
        <dbReference type="EMBL" id="CAD8994415.1"/>
    </source>
</evidence>
<dbReference type="EMBL" id="HBGA01014257">
    <property type="protein sequence ID" value="CAD8994415.1"/>
    <property type="molecule type" value="Transcribed_RNA"/>
</dbReference>
<dbReference type="PANTHER" id="PTHR16007">
    <property type="entry name" value="EPIDIDYMAL MEMBRANE PROTEIN E9-RELATED"/>
    <property type="match status" value="1"/>
</dbReference>
<evidence type="ECO:0000256" key="3">
    <source>
        <dbReference type="ARBA" id="ARBA00022692"/>
    </source>
</evidence>
<dbReference type="GO" id="GO:0016020">
    <property type="term" value="C:membrane"/>
    <property type="evidence" value="ECO:0007669"/>
    <property type="project" value="UniProtKB-SubCell"/>
</dbReference>
<evidence type="ECO:0000256" key="5">
    <source>
        <dbReference type="ARBA" id="ARBA00023136"/>
    </source>
</evidence>
<evidence type="ECO:0000256" key="1">
    <source>
        <dbReference type="ARBA" id="ARBA00004141"/>
    </source>
</evidence>
<sequence>MSVVVDTPPNIQWDGQFGGHVAAGLIQVIWGTWWIMGPAWREHQSERKGKPFRCTTAYNLEWPRWCRGKPIEGVVLTILGVVGVIICSFLAKRNIDGSGDLLVTIDDLSHVSMFFFYGVSAVTTIIYQYHPHPPRIDLIILAFCCYMQVLLLYHHVEGRNPLDGRMHELHLLVVLATGIAATCEAIWYQGGLSWMFSFARGWTLVLQGIWWFQEAVSLYAGWEWWYRNRYKQYSLDLISVIFTWWWFLTLIYSVLVRLAVKWYAKRRDGRAAEPLEGGSYMSEYSSYAPSNHTAASLQPPKPGDRAPYDAPYPIVMEMAPVGPAPSNNTPFSPITYPVIPQPQYPEYGNLHHRPVGDRA</sequence>
<keyword evidence="5 6" id="KW-0472">Membrane</keyword>
<organism evidence="7">
    <name type="scientific">Eutreptiella gymnastica</name>
    <dbReference type="NCBI Taxonomy" id="73025"/>
    <lineage>
        <taxon>Eukaryota</taxon>
        <taxon>Discoba</taxon>
        <taxon>Euglenozoa</taxon>
        <taxon>Euglenida</taxon>
        <taxon>Spirocuta</taxon>
        <taxon>Euglenophyceae</taxon>
        <taxon>Eutreptiales</taxon>
        <taxon>Eutreptiaceae</taxon>
        <taxon>Eutreptiella</taxon>
    </lineage>
</organism>
<feature type="transmembrane region" description="Helical" evidence="6">
    <location>
        <begin position="233"/>
        <end position="260"/>
    </location>
</feature>
<dbReference type="AlphaFoldDB" id="A0A6U7TPU7"/>